<sequence>MLINVVIANSHLSLYVCDLLILNLNELKKNLKKKYIDTSVIEIGKEVLNV</sequence>
<gene>
    <name evidence="1" type="ORF">QUF85_05055</name>
</gene>
<evidence type="ECO:0000313" key="1">
    <source>
        <dbReference type="EMBL" id="MDM5282666.1"/>
    </source>
</evidence>
<dbReference type="AlphaFoldDB" id="A0AAJ1QJP0"/>
<evidence type="ECO:0000313" key="2">
    <source>
        <dbReference type="Proteomes" id="UP001238973"/>
    </source>
</evidence>
<dbReference type="Proteomes" id="UP001238973">
    <property type="component" value="Unassembled WGS sequence"/>
</dbReference>
<proteinExistence type="predicted"/>
<comment type="caution">
    <text evidence="1">The sequence shown here is derived from an EMBL/GenBank/DDBJ whole genome shotgun (WGS) entry which is preliminary data.</text>
</comment>
<reference evidence="1" key="1">
    <citation type="submission" date="2023-06" db="EMBL/GenBank/DDBJ databases">
        <title>Comparative genomics of Bacillaceae isolates and their secondary metabolite potential.</title>
        <authorList>
            <person name="Song L."/>
            <person name="Nielsen L.J."/>
            <person name="Mohite O."/>
            <person name="Xu X."/>
            <person name="Weber T."/>
            <person name="Kovacs A.T."/>
        </authorList>
    </citation>
    <scope>NUCLEOTIDE SEQUENCE</scope>
    <source>
        <strain evidence="1">G1S1</strain>
    </source>
</reference>
<protein>
    <submittedName>
        <fullName evidence="1">Uncharacterized protein</fullName>
    </submittedName>
</protein>
<name>A0AAJ1QJP0_9BACI</name>
<organism evidence="1 2">
    <name type="scientific">Peribacillus frigoritolerans</name>
    <dbReference type="NCBI Taxonomy" id="450367"/>
    <lineage>
        <taxon>Bacteria</taxon>
        <taxon>Bacillati</taxon>
        <taxon>Bacillota</taxon>
        <taxon>Bacilli</taxon>
        <taxon>Bacillales</taxon>
        <taxon>Bacillaceae</taxon>
        <taxon>Peribacillus</taxon>
    </lineage>
</organism>
<dbReference type="RefSeq" id="WP_289348925.1">
    <property type="nucleotide sequence ID" value="NZ_JAUCFI010000003.1"/>
</dbReference>
<dbReference type="EMBL" id="JAUCFI010000003">
    <property type="protein sequence ID" value="MDM5282666.1"/>
    <property type="molecule type" value="Genomic_DNA"/>
</dbReference>
<accession>A0AAJ1QJP0</accession>